<protein>
    <submittedName>
        <fullName evidence="3">Uncharacterized protein</fullName>
    </submittedName>
</protein>
<keyword evidence="2" id="KW-0812">Transmembrane</keyword>
<proteinExistence type="predicted"/>
<evidence type="ECO:0000313" key="3">
    <source>
        <dbReference type="EMBL" id="SFN31149.1"/>
    </source>
</evidence>
<keyword evidence="4" id="KW-1185">Reference proteome</keyword>
<feature type="transmembrane region" description="Helical" evidence="2">
    <location>
        <begin position="28"/>
        <end position="49"/>
    </location>
</feature>
<dbReference type="EMBL" id="FOUY01000012">
    <property type="protein sequence ID" value="SFN31149.1"/>
    <property type="molecule type" value="Genomic_DNA"/>
</dbReference>
<evidence type="ECO:0000313" key="4">
    <source>
        <dbReference type="Proteomes" id="UP000199614"/>
    </source>
</evidence>
<dbReference type="STRING" id="260086.SAMN05216207_101283"/>
<dbReference type="AlphaFoldDB" id="A0A1I4Y0Z4"/>
<feature type="transmembrane region" description="Helical" evidence="2">
    <location>
        <begin position="163"/>
        <end position="181"/>
    </location>
</feature>
<evidence type="ECO:0000256" key="1">
    <source>
        <dbReference type="SAM" id="MobiDB-lite"/>
    </source>
</evidence>
<name>A0A1I4Y0Z4_PSUAM</name>
<sequence>MNPASPDDPAATGTTPPPSPEPEPVTVWLWRVWVVVVLGIVVATTVLNLRSGTLAPPYDTLALVLLLYALGAGALAWWLAAAPSPDGQVWAALRQPLGRRERYRIGRALLRGTGIAPQHRDYAVARVARQRRALLTLGPVSALVWSQVVSVAGSEAGPGPVRFVLAAAVLVAVVTVGSLVLQCRRERTLRRVLSDPRRS</sequence>
<feature type="transmembrane region" description="Helical" evidence="2">
    <location>
        <begin position="61"/>
        <end position="80"/>
    </location>
</feature>
<reference evidence="3 4" key="1">
    <citation type="submission" date="2016-10" db="EMBL/GenBank/DDBJ databases">
        <authorList>
            <person name="de Groot N.N."/>
        </authorList>
    </citation>
    <scope>NUCLEOTIDE SEQUENCE [LARGE SCALE GENOMIC DNA]</scope>
    <source>
        <strain evidence="3 4">CGMCC 4.1877</strain>
    </source>
</reference>
<keyword evidence="2" id="KW-0472">Membrane</keyword>
<accession>A0A1I4Y0Z4</accession>
<dbReference type="Proteomes" id="UP000199614">
    <property type="component" value="Unassembled WGS sequence"/>
</dbReference>
<organism evidence="3 4">
    <name type="scientific">Pseudonocardia ammonioxydans</name>
    <dbReference type="NCBI Taxonomy" id="260086"/>
    <lineage>
        <taxon>Bacteria</taxon>
        <taxon>Bacillati</taxon>
        <taxon>Actinomycetota</taxon>
        <taxon>Actinomycetes</taxon>
        <taxon>Pseudonocardiales</taxon>
        <taxon>Pseudonocardiaceae</taxon>
        <taxon>Pseudonocardia</taxon>
    </lineage>
</organism>
<evidence type="ECO:0000256" key="2">
    <source>
        <dbReference type="SAM" id="Phobius"/>
    </source>
</evidence>
<keyword evidence="2" id="KW-1133">Transmembrane helix</keyword>
<gene>
    <name evidence="3" type="ORF">SAMN05216207_101283</name>
</gene>
<dbReference type="RefSeq" id="WP_093342576.1">
    <property type="nucleotide sequence ID" value="NZ_FOUY01000012.1"/>
</dbReference>
<feature type="compositionally biased region" description="Low complexity" evidence="1">
    <location>
        <begin position="1"/>
        <end position="14"/>
    </location>
</feature>
<feature type="region of interest" description="Disordered" evidence="1">
    <location>
        <begin position="1"/>
        <end position="22"/>
    </location>
</feature>